<dbReference type="InterPro" id="IPR027359">
    <property type="entry name" value="Volt_channel_dom_sf"/>
</dbReference>
<evidence type="ECO:0000256" key="6">
    <source>
        <dbReference type="SAM" id="Phobius"/>
    </source>
</evidence>
<dbReference type="STRING" id="396588.Tgr7_1920"/>
<dbReference type="RefSeq" id="WP_012638480.1">
    <property type="nucleotide sequence ID" value="NC_011901.1"/>
</dbReference>
<feature type="transmembrane region" description="Helical" evidence="6">
    <location>
        <begin position="129"/>
        <end position="159"/>
    </location>
</feature>
<feature type="transmembrane region" description="Helical" evidence="6">
    <location>
        <begin position="88"/>
        <end position="108"/>
    </location>
</feature>
<evidence type="ECO:0000259" key="7">
    <source>
        <dbReference type="Pfam" id="PF00520"/>
    </source>
</evidence>
<feature type="transmembrane region" description="Helical" evidence="6">
    <location>
        <begin position="54"/>
        <end position="76"/>
    </location>
</feature>
<dbReference type="OrthoDB" id="5297065at2"/>
<feature type="transmembrane region" description="Helical" evidence="6">
    <location>
        <begin position="24"/>
        <end position="42"/>
    </location>
</feature>
<protein>
    <submittedName>
        <fullName evidence="8">Ion transport protein</fullName>
    </submittedName>
</protein>
<evidence type="ECO:0000256" key="3">
    <source>
        <dbReference type="ARBA" id="ARBA00022989"/>
    </source>
</evidence>
<dbReference type="Gene3D" id="1.20.120.350">
    <property type="entry name" value="Voltage-gated potassium channels. Chain C"/>
    <property type="match status" value="1"/>
</dbReference>
<feature type="domain" description="Ion transport" evidence="7">
    <location>
        <begin position="26"/>
        <end position="236"/>
    </location>
</feature>
<name>B8GSY6_THISH</name>
<dbReference type="HOGENOM" id="CLU_055047_0_0_6"/>
<evidence type="ECO:0000313" key="9">
    <source>
        <dbReference type="Proteomes" id="UP000002383"/>
    </source>
</evidence>
<evidence type="ECO:0000256" key="5">
    <source>
        <dbReference type="SAM" id="Coils"/>
    </source>
</evidence>
<dbReference type="InterPro" id="IPR043203">
    <property type="entry name" value="VGCC_Ca_Na"/>
</dbReference>
<evidence type="ECO:0000313" key="8">
    <source>
        <dbReference type="EMBL" id="ACL73001.1"/>
    </source>
</evidence>
<evidence type="ECO:0000256" key="2">
    <source>
        <dbReference type="ARBA" id="ARBA00022692"/>
    </source>
</evidence>
<keyword evidence="2 6" id="KW-0812">Transmembrane</keyword>
<feature type="transmembrane region" description="Helical" evidence="6">
    <location>
        <begin position="200"/>
        <end position="225"/>
    </location>
</feature>
<dbReference type="Pfam" id="PF00520">
    <property type="entry name" value="Ion_trans"/>
    <property type="match status" value="1"/>
</dbReference>
<comment type="subcellular location">
    <subcellularLocation>
        <location evidence="1">Membrane</location>
        <topology evidence="1">Multi-pass membrane protein</topology>
    </subcellularLocation>
</comment>
<dbReference type="Gene3D" id="1.10.287.70">
    <property type="match status" value="1"/>
</dbReference>
<dbReference type="KEGG" id="tgr:Tgr7_1920"/>
<keyword evidence="3 6" id="KW-1133">Transmembrane helix</keyword>
<dbReference type="eggNOG" id="ENOG502Z7ZD">
    <property type="taxonomic scope" value="Bacteria"/>
</dbReference>
<dbReference type="GO" id="GO:0001518">
    <property type="term" value="C:voltage-gated sodium channel complex"/>
    <property type="evidence" value="ECO:0007669"/>
    <property type="project" value="TreeGrafter"/>
</dbReference>
<proteinExistence type="predicted"/>
<accession>B8GSY6</accession>
<dbReference type="PANTHER" id="PTHR10037">
    <property type="entry name" value="VOLTAGE-GATED CATION CHANNEL CALCIUM AND SODIUM"/>
    <property type="match status" value="1"/>
</dbReference>
<keyword evidence="4 6" id="KW-0472">Membrane</keyword>
<evidence type="ECO:0000256" key="4">
    <source>
        <dbReference type="ARBA" id="ARBA00023136"/>
    </source>
</evidence>
<dbReference type="GO" id="GO:0005248">
    <property type="term" value="F:voltage-gated sodium channel activity"/>
    <property type="evidence" value="ECO:0007669"/>
    <property type="project" value="TreeGrafter"/>
</dbReference>
<reference evidence="8 9" key="1">
    <citation type="journal article" date="2011" name="Stand. Genomic Sci.">
        <title>Complete genome sequence of 'Thioalkalivibrio sulfidophilus' HL-EbGr7.</title>
        <authorList>
            <person name="Muyzer G."/>
            <person name="Sorokin D.Y."/>
            <person name="Mavromatis K."/>
            <person name="Lapidus A."/>
            <person name="Clum A."/>
            <person name="Ivanova N."/>
            <person name="Pati A."/>
            <person name="d'Haeseleer P."/>
            <person name="Woyke T."/>
            <person name="Kyrpides N.C."/>
        </authorList>
    </citation>
    <scope>NUCLEOTIDE SEQUENCE [LARGE SCALE GENOMIC DNA]</scope>
    <source>
        <strain evidence="8 9">HL-EbGR7</strain>
    </source>
</reference>
<gene>
    <name evidence="8" type="ordered locus">Tgr7_1920</name>
</gene>
<dbReference type="Proteomes" id="UP000002383">
    <property type="component" value="Chromosome"/>
</dbReference>
<keyword evidence="5" id="KW-0175">Coiled coil</keyword>
<evidence type="ECO:0000256" key="1">
    <source>
        <dbReference type="ARBA" id="ARBA00004141"/>
    </source>
</evidence>
<dbReference type="EMBL" id="CP001339">
    <property type="protein sequence ID" value="ACL73001.1"/>
    <property type="molecule type" value="Genomic_DNA"/>
</dbReference>
<sequence>MFHTPGVNPGLRERAGRWIESGPVQRVIIALILINAAILGLETDPDIMARIGDWLIGADRVILGVFVVEILIKLYAKGLRFFRNPWNVFDFLVVGIALIPASGPFAVLRILRLLRLVSMIPKLRFVVEALLRAIPGIASIFGLLIILFYVFAVIATGLFAKDHPEWFGSIGRSMYTLFQVMTLESWSMGIARPVMETHPYAWVFFVPFILVATFTILNLFIAIIVNTMQTLAEEQQKFEEKTITTVVHAESAQLHQDLTRVESENQQLHQDLRALREEIRALREELRRPG</sequence>
<dbReference type="PANTHER" id="PTHR10037:SF62">
    <property type="entry name" value="SODIUM CHANNEL PROTEIN 60E"/>
    <property type="match status" value="1"/>
</dbReference>
<keyword evidence="9" id="KW-1185">Reference proteome</keyword>
<dbReference type="InterPro" id="IPR005821">
    <property type="entry name" value="Ion_trans_dom"/>
</dbReference>
<organism evidence="8 9">
    <name type="scientific">Thioalkalivibrio sulfidiphilus (strain HL-EbGR7)</name>
    <dbReference type="NCBI Taxonomy" id="396588"/>
    <lineage>
        <taxon>Bacteria</taxon>
        <taxon>Pseudomonadati</taxon>
        <taxon>Pseudomonadota</taxon>
        <taxon>Gammaproteobacteria</taxon>
        <taxon>Chromatiales</taxon>
        <taxon>Ectothiorhodospiraceae</taxon>
        <taxon>Thioalkalivibrio</taxon>
    </lineage>
</organism>
<feature type="coiled-coil region" evidence="5">
    <location>
        <begin position="251"/>
        <end position="285"/>
    </location>
</feature>
<dbReference type="SUPFAM" id="SSF81324">
    <property type="entry name" value="Voltage-gated potassium channels"/>
    <property type="match status" value="1"/>
</dbReference>
<dbReference type="AlphaFoldDB" id="B8GSY6"/>